<keyword evidence="1" id="KW-0479">Metal-binding</keyword>
<feature type="region of interest" description="Disordered" evidence="2">
    <location>
        <begin position="1"/>
        <end position="83"/>
    </location>
</feature>
<organism evidence="4 5">
    <name type="scientific">Exidia glandulosa HHB12029</name>
    <dbReference type="NCBI Taxonomy" id="1314781"/>
    <lineage>
        <taxon>Eukaryota</taxon>
        <taxon>Fungi</taxon>
        <taxon>Dikarya</taxon>
        <taxon>Basidiomycota</taxon>
        <taxon>Agaricomycotina</taxon>
        <taxon>Agaricomycetes</taxon>
        <taxon>Auriculariales</taxon>
        <taxon>Exidiaceae</taxon>
        <taxon>Exidia</taxon>
    </lineage>
</organism>
<dbReference type="InterPro" id="IPR036236">
    <property type="entry name" value="Znf_C2H2_sf"/>
</dbReference>
<dbReference type="OrthoDB" id="2687452at2759"/>
<accession>A0A165EW53</accession>
<dbReference type="GO" id="GO:0008270">
    <property type="term" value="F:zinc ion binding"/>
    <property type="evidence" value="ECO:0007669"/>
    <property type="project" value="UniProtKB-KW"/>
</dbReference>
<dbReference type="EMBL" id="KV426115">
    <property type="protein sequence ID" value="KZV87825.1"/>
    <property type="molecule type" value="Genomic_DNA"/>
</dbReference>
<keyword evidence="1" id="KW-0863">Zinc-finger</keyword>
<gene>
    <name evidence="4" type="ORF">EXIGLDRAFT_194766</name>
</gene>
<keyword evidence="1" id="KW-0862">Zinc</keyword>
<dbReference type="SMART" id="SM00355">
    <property type="entry name" value="ZnF_C2H2"/>
    <property type="match status" value="1"/>
</dbReference>
<evidence type="ECO:0000313" key="5">
    <source>
        <dbReference type="Proteomes" id="UP000077266"/>
    </source>
</evidence>
<dbReference type="Proteomes" id="UP000077266">
    <property type="component" value="Unassembled WGS sequence"/>
</dbReference>
<keyword evidence="5" id="KW-1185">Reference proteome</keyword>
<dbReference type="AlphaFoldDB" id="A0A165EW53"/>
<dbReference type="InParanoid" id="A0A165EW53"/>
<evidence type="ECO:0000256" key="1">
    <source>
        <dbReference type="PROSITE-ProRule" id="PRU00042"/>
    </source>
</evidence>
<dbReference type="SUPFAM" id="SSF57667">
    <property type="entry name" value="beta-beta-alpha zinc fingers"/>
    <property type="match status" value="1"/>
</dbReference>
<dbReference type="Gene3D" id="3.30.160.60">
    <property type="entry name" value="Classic Zinc Finger"/>
    <property type="match status" value="1"/>
</dbReference>
<evidence type="ECO:0000256" key="2">
    <source>
        <dbReference type="SAM" id="MobiDB-lite"/>
    </source>
</evidence>
<protein>
    <recommendedName>
        <fullName evidence="3">C2H2-type domain-containing protein</fullName>
    </recommendedName>
</protein>
<evidence type="ECO:0000259" key="3">
    <source>
        <dbReference type="PROSITE" id="PS50157"/>
    </source>
</evidence>
<dbReference type="PROSITE" id="PS50157">
    <property type="entry name" value="ZINC_FINGER_C2H2_2"/>
    <property type="match status" value="1"/>
</dbReference>
<dbReference type="PROSITE" id="PS00028">
    <property type="entry name" value="ZINC_FINGER_C2H2_1"/>
    <property type="match status" value="1"/>
</dbReference>
<feature type="compositionally biased region" description="Pro residues" evidence="2">
    <location>
        <begin position="59"/>
        <end position="69"/>
    </location>
</feature>
<proteinExistence type="predicted"/>
<feature type="compositionally biased region" description="Pro residues" evidence="2">
    <location>
        <begin position="37"/>
        <end position="46"/>
    </location>
</feature>
<reference evidence="4 5" key="1">
    <citation type="journal article" date="2016" name="Mol. Biol. Evol.">
        <title>Comparative Genomics of Early-Diverging Mushroom-Forming Fungi Provides Insights into the Origins of Lignocellulose Decay Capabilities.</title>
        <authorList>
            <person name="Nagy L.G."/>
            <person name="Riley R."/>
            <person name="Tritt A."/>
            <person name="Adam C."/>
            <person name="Daum C."/>
            <person name="Floudas D."/>
            <person name="Sun H."/>
            <person name="Yadav J.S."/>
            <person name="Pangilinan J."/>
            <person name="Larsson K.H."/>
            <person name="Matsuura K."/>
            <person name="Barry K."/>
            <person name="Labutti K."/>
            <person name="Kuo R."/>
            <person name="Ohm R.A."/>
            <person name="Bhattacharya S.S."/>
            <person name="Shirouzu T."/>
            <person name="Yoshinaga Y."/>
            <person name="Martin F.M."/>
            <person name="Grigoriev I.V."/>
            <person name="Hibbett D.S."/>
        </authorList>
    </citation>
    <scope>NUCLEOTIDE SEQUENCE [LARGE SCALE GENOMIC DNA]</scope>
    <source>
        <strain evidence="4 5">HHB12029</strain>
    </source>
</reference>
<feature type="domain" description="C2H2-type" evidence="3">
    <location>
        <begin position="121"/>
        <end position="147"/>
    </location>
</feature>
<evidence type="ECO:0000313" key="4">
    <source>
        <dbReference type="EMBL" id="KZV87825.1"/>
    </source>
</evidence>
<sequence length="165" mass="17967">MNGPSYPQRPGNQLPSLPPISHGRTPPAHPLPSGYTRPPPPLPPMQQMPQRLPTMPYAAPRPYPQPTRPSPQQGGGSFMILESNPTGNLNVTVHSSVSMQHAEWLHSGTVPASESAADRTLRCTAPGCTRTFLTRQNLDRHMRMAHAPGVVQPPRSGTPNRPYPQ</sequence>
<name>A0A165EW53_EXIGL</name>
<dbReference type="InterPro" id="IPR013087">
    <property type="entry name" value="Znf_C2H2_type"/>
</dbReference>
<feature type="compositionally biased region" description="Low complexity" evidence="2">
    <location>
        <begin position="47"/>
        <end position="58"/>
    </location>
</feature>